<keyword evidence="1" id="KW-0560">Oxidoreductase</keyword>
<dbReference type="PATRIC" id="fig|1492898.3.peg.3085"/>
<dbReference type="InterPro" id="IPR037069">
    <property type="entry name" value="AcylCoA_DH/ox_N_sf"/>
</dbReference>
<gene>
    <name evidence="3" type="ORF">SY85_14265</name>
</gene>
<sequence>MTIEHPSQYLPKELIDKLRAVAPEAEKLGQLHPEQLAIIHDQGWLNMLVAKAYGGLDLSLADVLRTEEALAWTDGSVGWVVTLCSGAGWFAGFLDEALAKEVFSHPQVCIAGSGATTGTATETESGYTITGFWKHASGAHHATAFTANCQIEREGELLLDTKGQPVIRTFLFLKEEVTLHPTWNAMGMMATGSHAFSVTNLHVPPNRCFIITPEQAQLPDAIYQYPFLQLAETTLAVNLSGMAMRFIDLCKEYATAKLERNGRSTSHLLLFTEAAQAQLNTLRQVFYDTVQESCESLLEATSISDSPFSSVSATSKELLFKGRQLVNELYPYCGLQAAATSTEMNRIWRNLHTAGQHALFRSI</sequence>
<accession>A0A172TWW5</accession>
<dbReference type="EMBL" id="CP011390">
    <property type="protein sequence ID" value="ANE51496.1"/>
    <property type="molecule type" value="Genomic_DNA"/>
</dbReference>
<name>A0A172TWW5_9BACT</name>
<dbReference type="PIRSF" id="PIRSF016578">
    <property type="entry name" value="HsaA"/>
    <property type="match status" value="1"/>
</dbReference>
<reference evidence="3 4" key="2">
    <citation type="journal article" date="2016" name="Int. J. Syst. Evol. Microbiol.">
        <title>Flavisolibacter tropicus sp. nov., isolated from tropical soil.</title>
        <authorList>
            <person name="Lee J.J."/>
            <person name="Kang M.S."/>
            <person name="Kim G.S."/>
            <person name="Lee C.S."/>
            <person name="Lim S."/>
            <person name="Lee J."/>
            <person name="Roh S.H."/>
            <person name="Kang H."/>
            <person name="Ha J.M."/>
            <person name="Bae S."/>
            <person name="Jung H.Y."/>
            <person name="Kim M.K."/>
        </authorList>
    </citation>
    <scope>NUCLEOTIDE SEQUENCE [LARGE SCALE GENOMIC DNA]</scope>
    <source>
        <strain evidence="3 4">LCS9</strain>
    </source>
</reference>
<evidence type="ECO:0000313" key="4">
    <source>
        <dbReference type="Proteomes" id="UP000077177"/>
    </source>
</evidence>
<dbReference type="InterPro" id="IPR009100">
    <property type="entry name" value="AcylCoA_DH/oxidase_NM_dom_sf"/>
</dbReference>
<dbReference type="Gene3D" id="1.10.540.10">
    <property type="entry name" value="Acyl-CoA dehydrogenase/oxidase, N-terminal domain"/>
    <property type="match status" value="1"/>
</dbReference>
<evidence type="ECO:0000256" key="1">
    <source>
        <dbReference type="ARBA" id="ARBA00023002"/>
    </source>
</evidence>
<dbReference type="Proteomes" id="UP000077177">
    <property type="component" value="Chromosome"/>
</dbReference>
<dbReference type="GO" id="GO:0016627">
    <property type="term" value="F:oxidoreductase activity, acting on the CH-CH group of donors"/>
    <property type="evidence" value="ECO:0007669"/>
    <property type="project" value="InterPro"/>
</dbReference>
<dbReference type="OrthoDB" id="1170793at2"/>
<keyword evidence="4" id="KW-1185">Reference proteome</keyword>
<feature type="domain" description="Acyl-CoA dehydrogenase C-terminal" evidence="2">
    <location>
        <begin position="238"/>
        <end position="361"/>
    </location>
</feature>
<proteinExistence type="predicted"/>
<dbReference type="RefSeq" id="WP_066405590.1">
    <property type="nucleotide sequence ID" value="NZ_CP011390.1"/>
</dbReference>
<dbReference type="SUPFAM" id="SSF56645">
    <property type="entry name" value="Acyl-CoA dehydrogenase NM domain-like"/>
    <property type="match status" value="1"/>
</dbReference>
<dbReference type="Gene3D" id="2.40.110.10">
    <property type="entry name" value="Butyryl-CoA Dehydrogenase, subunit A, domain 2"/>
    <property type="match status" value="1"/>
</dbReference>
<dbReference type="InterPro" id="IPR013107">
    <property type="entry name" value="Acyl-CoA_DH_C"/>
</dbReference>
<evidence type="ECO:0000259" key="2">
    <source>
        <dbReference type="Pfam" id="PF08028"/>
    </source>
</evidence>
<dbReference type="InterPro" id="IPR046373">
    <property type="entry name" value="Acyl-CoA_Oxase/DH_mid-dom_sf"/>
</dbReference>
<dbReference type="STRING" id="1492898.SY85_14265"/>
<dbReference type="Pfam" id="PF08028">
    <property type="entry name" value="Acyl-CoA_dh_2"/>
    <property type="match status" value="1"/>
</dbReference>
<dbReference type="AlphaFoldDB" id="A0A172TWW5"/>
<protein>
    <recommendedName>
        <fullName evidence="2">Acyl-CoA dehydrogenase C-terminal domain-containing protein</fullName>
    </recommendedName>
</protein>
<reference evidence="4" key="1">
    <citation type="submission" date="2015-01" db="EMBL/GenBank/DDBJ databases">
        <title>Flavisolibacter sp./LCS9/ whole genome sequencing.</title>
        <authorList>
            <person name="Kim M.K."/>
            <person name="Srinivasan S."/>
            <person name="Lee J.-J."/>
        </authorList>
    </citation>
    <scope>NUCLEOTIDE SEQUENCE [LARGE SCALE GENOMIC DNA]</scope>
    <source>
        <strain evidence="4">LCS9</strain>
    </source>
</reference>
<dbReference type="GO" id="GO:0050660">
    <property type="term" value="F:flavin adenine dinucleotide binding"/>
    <property type="evidence" value="ECO:0007669"/>
    <property type="project" value="InterPro"/>
</dbReference>
<evidence type="ECO:0000313" key="3">
    <source>
        <dbReference type="EMBL" id="ANE51496.1"/>
    </source>
</evidence>
<dbReference type="Gene3D" id="1.20.140.10">
    <property type="entry name" value="Butyryl-CoA Dehydrogenase, subunit A, domain 3"/>
    <property type="match status" value="1"/>
</dbReference>
<organism evidence="3 4">
    <name type="scientific">Flavisolibacter tropicus</name>
    <dbReference type="NCBI Taxonomy" id="1492898"/>
    <lineage>
        <taxon>Bacteria</taxon>
        <taxon>Pseudomonadati</taxon>
        <taxon>Bacteroidota</taxon>
        <taxon>Chitinophagia</taxon>
        <taxon>Chitinophagales</taxon>
        <taxon>Chitinophagaceae</taxon>
        <taxon>Flavisolibacter</taxon>
    </lineage>
</organism>
<dbReference type="KEGG" id="fla:SY85_14265"/>